<feature type="transmembrane region" description="Helical" evidence="1">
    <location>
        <begin position="52"/>
        <end position="78"/>
    </location>
</feature>
<dbReference type="EMBL" id="KN822165">
    <property type="protein sequence ID" value="KIM53971.1"/>
    <property type="molecule type" value="Genomic_DNA"/>
</dbReference>
<sequence length="92" mass="10330">MTTNAQYFEPLRSRLMIAMMICCPFILISDGYPNFVPMWEMPSCFLRSALSPALSCIRLLLSASLYLLAGFCIPVNVLRLLSPRSALTCSYI</sequence>
<keyword evidence="1" id="KW-0812">Transmembrane</keyword>
<dbReference type="AlphaFoldDB" id="A0A0C3DD12"/>
<dbReference type="HOGENOM" id="CLU_2414559_0_0_1"/>
<keyword evidence="3" id="KW-1185">Reference proteome</keyword>
<gene>
    <name evidence="2" type="ORF">SCLCIDRAFT_404393</name>
</gene>
<reference evidence="3" key="2">
    <citation type="submission" date="2015-01" db="EMBL/GenBank/DDBJ databases">
        <title>Evolutionary Origins and Diversification of the Mycorrhizal Mutualists.</title>
        <authorList>
            <consortium name="DOE Joint Genome Institute"/>
            <consortium name="Mycorrhizal Genomics Consortium"/>
            <person name="Kohler A."/>
            <person name="Kuo A."/>
            <person name="Nagy L.G."/>
            <person name="Floudas D."/>
            <person name="Copeland A."/>
            <person name="Barry K.W."/>
            <person name="Cichocki N."/>
            <person name="Veneault-Fourrey C."/>
            <person name="LaButti K."/>
            <person name="Lindquist E.A."/>
            <person name="Lipzen A."/>
            <person name="Lundell T."/>
            <person name="Morin E."/>
            <person name="Murat C."/>
            <person name="Riley R."/>
            <person name="Ohm R."/>
            <person name="Sun H."/>
            <person name="Tunlid A."/>
            <person name="Henrissat B."/>
            <person name="Grigoriev I.V."/>
            <person name="Hibbett D.S."/>
            <person name="Martin F."/>
        </authorList>
    </citation>
    <scope>NUCLEOTIDE SEQUENCE [LARGE SCALE GENOMIC DNA]</scope>
    <source>
        <strain evidence="3">Foug A</strain>
    </source>
</reference>
<proteinExistence type="predicted"/>
<protein>
    <submittedName>
        <fullName evidence="2">Uncharacterized protein</fullName>
    </submittedName>
</protein>
<evidence type="ECO:0000313" key="2">
    <source>
        <dbReference type="EMBL" id="KIM53971.1"/>
    </source>
</evidence>
<dbReference type="Proteomes" id="UP000053989">
    <property type="component" value="Unassembled WGS sequence"/>
</dbReference>
<feature type="transmembrane region" description="Helical" evidence="1">
    <location>
        <begin position="15"/>
        <end position="32"/>
    </location>
</feature>
<reference evidence="2 3" key="1">
    <citation type="submission" date="2014-04" db="EMBL/GenBank/DDBJ databases">
        <authorList>
            <consortium name="DOE Joint Genome Institute"/>
            <person name="Kuo A."/>
            <person name="Kohler A."/>
            <person name="Nagy L.G."/>
            <person name="Floudas D."/>
            <person name="Copeland A."/>
            <person name="Barry K.W."/>
            <person name="Cichocki N."/>
            <person name="Veneault-Fourrey C."/>
            <person name="LaButti K."/>
            <person name="Lindquist E.A."/>
            <person name="Lipzen A."/>
            <person name="Lundell T."/>
            <person name="Morin E."/>
            <person name="Murat C."/>
            <person name="Sun H."/>
            <person name="Tunlid A."/>
            <person name="Henrissat B."/>
            <person name="Grigoriev I.V."/>
            <person name="Hibbett D.S."/>
            <person name="Martin F."/>
            <person name="Nordberg H.P."/>
            <person name="Cantor M.N."/>
            <person name="Hua S.X."/>
        </authorList>
    </citation>
    <scope>NUCLEOTIDE SEQUENCE [LARGE SCALE GENOMIC DNA]</scope>
    <source>
        <strain evidence="2 3">Foug A</strain>
    </source>
</reference>
<dbReference type="InParanoid" id="A0A0C3DD12"/>
<evidence type="ECO:0000313" key="3">
    <source>
        <dbReference type="Proteomes" id="UP000053989"/>
    </source>
</evidence>
<keyword evidence="1" id="KW-0472">Membrane</keyword>
<accession>A0A0C3DD12</accession>
<name>A0A0C3DD12_9AGAM</name>
<organism evidence="2 3">
    <name type="scientific">Scleroderma citrinum Foug A</name>
    <dbReference type="NCBI Taxonomy" id="1036808"/>
    <lineage>
        <taxon>Eukaryota</taxon>
        <taxon>Fungi</taxon>
        <taxon>Dikarya</taxon>
        <taxon>Basidiomycota</taxon>
        <taxon>Agaricomycotina</taxon>
        <taxon>Agaricomycetes</taxon>
        <taxon>Agaricomycetidae</taxon>
        <taxon>Boletales</taxon>
        <taxon>Sclerodermatineae</taxon>
        <taxon>Sclerodermataceae</taxon>
        <taxon>Scleroderma</taxon>
    </lineage>
</organism>
<keyword evidence="1" id="KW-1133">Transmembrane helix</keyword>
<evidence type="ECO:0000256" key="1">
    <source>
        <dbReference type="SAM" id="Phobius"/>
    </source>
</evidence>